<organism evidence="2 3">
    <name type="scientific">Enterocloster asparagiformis</name>
    <dbReference type="NCBI Taxonomy" id="333367"/>
    <lineage>
        <taxon>Bacteria</taxon>
        <taxon>Bacillati</taxon>
        <taxon>Bacillota</taxon>
        <taxon>Clostridia</taxon>
        <taxon>Lachnospirales</taxon>
        <taxon>Lachnospiraceae</taxon>
        <taxon>Enterocloster</taxon>
    </lineage>
</organism>
<name>A0A413FJC3_9FIRM</name>
<dbReference type="AlphaFoldDB" id="A0A413FJC3"/>
<dbReference type="Proteomes" id="UP000283880">
    <property type="component" value="Unassembled WGS sequence"/>
</dbReference>
<evidence type="ECO:0000259" key="1">
    <source>
        <dbReference type="Pfam" id="PF10592"/>
    </source>
</evidence>
<protein>
    <submittedName>
        <fullName evidence="2">AIPR protein</fullName>
    </submittedName>
</protein>
<sequence length="590" mass="68482">MFYRGEKMDRITKTYITDFLKMQQIKELDESVQFELFSGYSIISKEYGDTFDIFDCIVGGGNDCGIDVLGIIVNDRLISSEEELEDILSISSAIRNTRFIFIQAKTSANFSASEIGNFGVGVCDFFSETPKMKRNEQITDRAKIVDLLISKLPNMKERPECLLYYVTTGKWTNDQTLAGRISVVKDDLMRTGIFKNVNFCPVDADLIQKYYSYTKDSISRTFEFNSRIQLPDIHNVVEAYLGILPLKEYVKLITDEEGGIIKHIFYDNVRDFLGENPVNGEINETLLGSNPDKFVLLNNGVTVVCKELTYVRNTFSISDYQVVNGCQTSHVIYKNKDKENLNNVFLPIKIISSSNEDTINEIIRATNRQTEVLDEQFIALSGFHKKLESFYNTFEGNKRLYYERRSKQYSYQDDVEKVRVVTINTQLKAFASMFCDKPYNASRYYGRLVKDIDDIFSLKHELMPYYTSSFALYKLEYLFRSKNIDIKFRKYRFHILMMLKYIINGETKMPPFNSRKIVSYCDQINHLIYDQDRYLIVVEEIIGILENVIGDISDSENTKKQIWNEKLIDAAIEQRDEIKGVISLTQPWVQ</sequence>
<reference evidence="2 3" key="1">
    <citation type="submission" date="2018-08" db="EMBL/GenBank/DDBJ databases">
        <title>A genome reference for cultivated species of the human gut microbiota.</title>
        <authorList>
            <person name="Zou Y."/>
            <person name="Xue W."/>
            <person name="Luo G."/>
        </authorList>
    </citation>
    <scope>NUCLEOTIDE SEQUENCE [LARGE SCALE GENOMIC DNA]</scope>
    <source>
        <strain evidence="2 3">AF04-15</strain>
    </source>
</reference>
<accession>A0A413FJC3</accession>
<gene>
    <name evidence="2" type="ORF">DWV29_03835</name>
</gene>
<comment type="caution">
    <text evidence="2">The sequence shown here is derived from an EMBL/GenBank/DDBJ whole genome shotgun (WGS) entry which is preliminary data.</text>
</comment>
<proteinExistence type="predicted"/>
<feature type="domain" description="Abortive phage infection protein C-terminal" evidence="1">
    <location>
        <begin position="265"/>
        <end position="506"/>
    </location>
</feature>
<dbReference type="InterPro" id="IPR018891">
    <property type="entry name" value="AIPR_C"/>
</dbReference>
<dbReference type="Pfam" id="PF10592">
    <property type="entry name" value="AIPR"/>
    <property type="match status" value="1"/>
</dbReference>
<evidence type="ECO:0000313" key="2">
    <source>
        <dbReference type="EMBL" id="RGX31934.1"/>
    </source>
</evidence>
<dbReference type="EMBL" id="QSBM01000002">
    <property type="protein sequence ID" value="RGX31934.1"/>
    <property type="molecule type" value="Genomic_DNA"/>
</dbReference>
<dbReference type="OrthoDB" id="9806213at2"/>
<evidence type="ECO:0000313" key="3">
    <source>
        <dbReference type="Proteomes" id="UP000283880"/>
    </source>
</evidence>